<comment type="cofactor">
    <cofactor evidence="2">
        <name>Mn(2+)</name>
        <dbReference type="ChEBI" id="CHEBI:29035"/>
    </cofactor>
    <text evidence="2">For phosphodiesterase activity, probably binds 2 Mn(2+) per subunit.</text>
</comment>
<evidence type="ECO:0000313" key="4">
    <source>
        <dbReference type="EMBL" id="TQQ84560.1"/>
    </source>
</evidence>
<dbReference type="SUPFAM" id="SSF64182">
    <property type="entry name" value="DHH phosphoesterases"/>
    <property type="match status" value="1"/>
</dbReference>
<evidence type="ECO:0000259" key="3">
    <source>
        <dbReference type="PROSITE" id="PS50887"/>
    </source>
</evidence>
<reference evidence="4 5" key="1">
    <citation type="submission" date="2019-02" db="EMBL/GenBank/DDBJ databases">
        <title>Peptostreptococcaceae bacterium ZHW00191 nov., a new bacterium isolated from the human gut.</title>
        <authorList>
            <person name="Zhou H.-W."/>
            <person name="Chen X.-J."/>
        </authorList>
    </citation>
    <scope>NUCLEOTIDE SEQUENCE [LARGE SCALE GENOMIC DNA]</scope>
    <source>
        <strain evidence="4 5">ZHW00191</strain>
    </source>
</reference>
<evidence type="ECO:0000256" key="2">
    <source>
        <dbReference type="PIRSR" id="PIRSR026583-50"/>
    </source>
</evidence>
<dbReference type="InterPro" id="IPR051319">
    <property type="entry name" value="Oligoribo/pAp-PDE_c-di-AMP_PDE"/>
</dbReference>
<dbReference type="Pfam" id="PF24898">
    <property type="entry name" value="GGDEF_GdpP"/>
    <property type="match status" value="1"/>
</dbReference>
<dbReference type="InterPro" id="IPR003156">
    <property type="entry name" value="DHHA1_dom"/>
</dbReference>
<dbReference type="Pfam" id="PF02272">
    <property type="entry name" value="DHHA1"/>
    <property type="match status" value="1"/>
</dbReference>
<proteinExistence type="inferred from homology"/>
<feature type="binding site" evidence="2">
    <location>
        <position position="363"/>
    </location>
    <ligand>
        <name>Mn(2+)</name>
        <dbReference type="ChEBI" id="CHEBI:29035"/>
        <label>2</label>
    </ligand>
</feature>
<comment type="similarity">
    <text evidence="1">Belongs to the GdpP/PdeA phosphodiesterase family.</text>
</comment>
<dbReference type="AlphaFoldDB" id="A0A544QV56"/>
<name>A0A544QV56_9FIRM</name>
<keyword evidence="2" id="KW-0464">Manganese</keyword>
<dbReference type="EC" id="3.1.4.-" evidence="1"/>
<dbReference type="FunFam" id="3.90.1640.10:FF:000002">
    <property type="entry name" value="Cyclic-di-AMP phosphodiesterase"/>
    <property type="match status" value="1"/>
</dbReference>
<dbReference type="InterPro" id="IPR014528">
    <property type="entry name" value="GdpP/PdeA"/>
</dbReference>
<keyword evidence="2" id="KW-0479">Metal-binding</keyword>
<dbReference type="GO" id="GO:0106409">
    <property type="term" value="F:cyclic-di-AMP phosphodiesterase activity"/>
    <property type="evidence" value="ECO:0007669"/>
    <property type="project" value="RHEA"/>
</dbReference>
<organism evidence="4 5">
    <name type="scientific">Peptacetobacter hominis</name>
    <dbReference type="NCBI Taxonomy" id="2743610"/>
    <lineage>
        <taxon>Bacteria</taxon>
        <taxon>Bacillati</taxon>
        <taxon>Bacillota</taxon>
        <taxon>Clostridia</taxon>
        <taxon>Peptostreptococcales</taxon>
        <taxon>Peptostreptococcaceae</taxon>
        <taxon>Peptacetobacter</taxon>
    </lineage>
</organism>
<sequence>MEIKPKMKKNVQEYGLYTLLVIVQGVVLSTYNPVAAIIFMCLLGVVLYRALRVNEARTYEWNEYIESLSIKMDETSKKTIESRPIPICVIKFNGKIFMYNELFSEIAGKRSLLNEDIDEIFEDIELDKDLNEGKEMYTDIVHNGRQYTVIYKVIKNGEDSSSDYMMILYMIDRTEYRKMRKQYLDNKNVIGIIEVDGYDEVLKSAREENRSLLTMDIERTLSELETTSKAALKRISGGRFFIVMTRKELKKLESEKFEILDRIRNINRGNSLPVTISFGIGVEGETVADNFKMATGALDLALGRGGDQVVVKTNDNFAFYGGKSKAIEKKTKVKSRLIGHALREIIMQSEHILIMGHRYPDMDAMGAAVGIYDICKSCDKKANIVLSSINEAIDIFGNKVRKNEYYKGIFINHSDAIELCKKDTLVVVLDTHRPSFTECPELLDISEKIVVIDHHRRGVEFISDTVLLFHEIYVSSTSEMVTELIQYMDQDIKINKLTADGLLAGICLDTKNFAFKTGVRTFEAASFLRRIGADTIEVKKLFNSDISDFIVKAEIIQNTKIINNRICIGYTTSEIDNVNIIIAKAADELLSIRDVDASFVLGQKEGKIFISARSLGDINVHVMMEKLGGGGHIDIAGAQLKNVSLQKAYKMVHEIIEKYLEEENQKEEK</sequence>
<dbReference type="GO" id="GO:0046872">
    <property type="term" value="F:metal ion binding"/>
    <property type="evidence" value="ECO:0007669"/>
    <property type="project" value="UniProtKB-KW"/>
</dbReference>
<keyword evidence="1" id="KW-1003">Cell membrane</keyword>
<dbReference type="Gene3D" id="3.30.450.20">
    <property type="entry name" value="PAS domain"/>
    <property type="match status" value="1"/>
</dbReference>
<dbReference type="PANTHER" id="PTHR47618">
    <property type="entry name" value="BIFUNCTIONAL OLIGORIBONUCLEASE AND PAP PHOSPHATASE NRNA"/>
    <property type="match status" value="1"/>
</dbReference>
<comment type="subcellular location">
    <subcellularLocation>
        <location evidence="1">Cell membrane</location>
    </subcellularLocation>
</comment>
<dbReference type="GO" id="GO:0016787">
    <property type="term" value="F:hydrolase activity"/>
    <property type="evidence" value="ECO:0007669"/>
    <property type="project" value="UniProtKB-UniRule"/>
</dbReference>
<gene>
    <name evidence="4" type="ORF">EXD82_06125</name>
</gene>
<dbReference type="RefSeq" id="WP_142536036.1">
    <property type="nucleotide sequence ID" value="NZ_SGJB01000009.1"/>
</dbReference>
<protein>
    <recommendedName>
        <fullName evidence="1">Cyclic-di-AMP phosphodiesterase</fullName>
        <ecNumber evidence="1">3.1.4.-</ecNumber>
    </recommendedName>
</protein>
<dbReference type="PROSITE" id="PS50887">
    <property type="entry name" value="GGDEF"/>
    <property type="match status" value="1"/>
</dbReference>
<keyword evidence="1" id="KW-0472">Membrane</keyword>
<feature type="binding site" evidence="2">
    <location>
        <position position="430"/>
    </location>
    <ligand>
        <name>Mn(2+)</name>
        <dbReference type="ChEBI" id="CHEBI:29035"/>
        <label>2</label>
    </ligand>
</feature>
<dbReference type="Pfam" id="PF01368">
    <property type="entry name" value="DHH"/>
    <property type="match status" value="1"/>
</dbReference>
<evidence type="ECO:0000256" key="1">
    <source>
        <dbReference type="PIRNR" id="PIRNR026583"/>
    </source>
</evidence>
<dbReference type="InterPro" id="IPR038763">
    <property type="entry name" value="DHH_sf"/>
</dbReference>
<feature type="binding site" evidence="2">
    <location>
        <position position="430"/>
    </location>
    <ligand>
        <name>Mn(2+)</name>
        <dbReference type="ChEBI" id="CHEBI:29035"/>
        <label>1</label>
    </ligand>
</feature>
<comment type="function">
    <text evidence="1">Has phosphodiesterase (PDE) activity against cyclic-di-AMP (c-di-AMP).</text>
</comment>
<accession>A0A544QV56</accession>
<dbReference type="Gene3D" id="3.10.310.30">
    <property type="match status" value="1"/>
</dbReference>
<feature type="binding site" evidence="2">
    <location>
        <position position="357"/>
    </location>
    <ligand>
        <name>Mn(2+)</name>
        <dbReference type="ChEBI" id="CHEBI:29035"/>
        <label>1</label>
    </ligand>
</feature>
<keyword evidence="5" id="KW-1185">Reference proteome</keyword>
<feature type="binding site" evidence="2">
    <location>
        <position position="509"/>
    </location>
    <ligand>
        <name>Mn(2+)</name>
        <dbReference type="ChEBI" id="CHEBI:29035"/>
        <label>2</label>
    </ligand>
</feature>
<dbReference type="PANTHER" id="PTHR47618:SF2">
    <property type="entry name" value="CYCLIC-DI-AMP PHOSPHODIESTERASE GDPP"/>
    <property type="match status" value="1"/>
</dbReference>
<dbReference type="InterPro" id="IPR001667">
    <property type="entry name" value="DDH_dom"/>
</dbReference>
<dbReference type="OrthoDB" id="9759476at2"/>
<dbReference type="GO" id="GO:0005886">
    <property type="term" value="C:plasma membrane"/>
    <property type="evidence" value="ECO:0007669"/>
    <property type="project" value="UniProtKB-SubCell"/>
</dbReference>
<feature type="binding site" evidence="2">
    <location>
        <position position="361"/>
    </location>
    <ligand>
        <name>Mn(2+)</name>
        <dbReference type="ChEBI" id="CHEBI:29035"/>
        <label>1</label>
    </ligand>
</feature>
<comment type="caution">
    <text evidence="4">The sequence shown here is derived from an EMBL/GenBank/DDBJ whole genome shotgun (WGS) entry which is preliminary data.</text>
</comment>
<feature type="binding site" evidence="2">
    <location>
        <position position="454"/>
    </location>
    <ligand>
        <name>Mn(2+)</name>
        <dbReference type="ChEBI" id="CHEBI:29035"/>
        <label>2</label>
    </ligand>
</feature>
<keyword evidence="1" id="KW-0378">Hydrolase</keyword>
<dbReference type="Gene3D" id="3.90.1640.10">
    <property type="entry name" value="inorganic pyrophosphatase (n-terminal core)"/>
    <property type="match status" value="1"/>
</dbReference>
<feature type="domain" description="GGDEF" evidence="3">
    <location>
        <begin position="186"/>
        <end position="314"/>
    </location>
</feature>
<dbReference type="GO" id="GO:0003676">
    <property type="term" value="F:nucleic acid binding"/>
    <property type="evidence" value="ECO:0007669"/>
    <property type="project" value="UniProtKB-UniRule"/>
</dbReference>
<dbReference type="InterPro" id="IPR000160">
    <property type="entry name" value="GGDEF_dom"/>
</dbReference>
<dbReference type="EMBL" id="SGJB01000009">
    <property type="protein sequence ID" value="TQQ84560.1"/>
    <property type="molecule type" value="Genomic_DNA"/>
</dbReference>
<dbReference type="PIRSF" id="PIRSF026583">
    <property type="entry name" value="YybT"/>
    <property type="match status" value="1"/>
</dbReference>
<dbReference type="Proteomes" id="UP000317863">
    <property type="component" value="Unassembled WGS sequence"/>
</dbReference>
<evidence type="ECO:0000313" key="5">
    <source>
        <dbReference type="Proteomes" id="UP000317863"/>
    </source>
</evidence>
<comment type="catalytic activity">
    <reaction evidence="1">
        <text>3',3'-c-di-AMP + H2O = 5'-O-phosphonoadenylyl-(3'-&gt;5')-adenosine + H(+)</text>
        <dbReference type="Rhea" id="RHEA:54420"/>
        <dbReference type="ChEBI" id="CHEBI:15377"/>
        <dbReference type="ChEBI" id="CHEBI:15378"/>
        <dbReference type="ChEBI" id="CHEBI:71500"/>
        <dbReference type="ChEBI" id="CHEBI:138171"/>
    </reaction>
</comment>